<comment type="caution">
    <text evidence="18">The sequence shown here is derived from an EMBL/GenBank/DDBJ whole genome shotgun (WGS) entry which is preliminary data.</text>
</comment>
<keyword evidence="8" id="KW-0863">Zinc-finger</keyword>
<feature type="domain" description="ABC transporter" evidence="17">
    <location>
        <begin position="518"/>
        <end position="844"/>
    </location>
</feature>
<evidence type="ECO:0000313" key="19">
    <source>
        <dbReference type="Proteomes" id="UP000051966"/>
    </source>
</evidence>
<dbReference type="SUPFAM" id="SSF52540">
    <property type="entry name" value="P-loop containing nucleoside triphosphate hydrolases"/>
    <property type="match status" value="2"/>
</dbReference>
<dbReference type="GO" id="GO:0006281">
    <property type="term" value="P:DNA repair"/>
    <property type="evidence" value="ECO:0007669"/>
    <property type="project" value="UniProtKB-KW"/>
</dbReference>
<dbReference type="Proteomes" id="UP000051966">
    <property type="component" value="Unassembled WGS sequence"/>
</dbReference>
<keyword evidence="11" id="KW-0267">Excision nuclease</keyword>
<dbReference type="AlphaFoldDB" id="A0A0R1VU47"/>
<evidence type="ECO:0000256" key="1">
    <source>
        <dbReference type="ARBA" id="ARBA00004496"/>
    </source>
</evidence>
<evidence type="ECO:0000256" key="12">
    <source>
        <dbReference type="ARBA" id="ARBA00023125"/>
    </source>
</evidence>
<evidence type="ECO:0000256" key="6">
    <source>
        <dbReference type="ARBA" id="ARBA00022763"/>
    </source>
</evidence>
<dbReference type="GO" id="GO:0005524">
    <property type="term" value="F:ATP binding"/>
    <property type="evidence" value="ECO:0007669"/>
    <property type="project" value="UniProtKB-KW"/>
</dbReference>
<reference evidence="18 19" key="1">
    <citation type="journal article" date="2015" name="Genome Announc.">
        <title>Expanding the biotechnology potential of lactobacilli through comparative genomics of 213 strains and associated genera.</title>
        <authorList>
            <person name="Sun Z."/>
            <person name="Harris H.M."/>
            <person name="McCann A."/>
            <person name="Guo C."/>
            <person name="Argimon S."/>
            <person name="Zhang W."/>
            <person name="Yang X."/>
            <person name="Jeffery I.B."/>
            <person name="Cooney J.C."/>
            <person name="Kagawa T.F."/>
            <person name="Liu W."/>
            <person name="Song Y."/>
            <person name="Salvetti E."/>
            <person name="Wrobel A."/>
            <person name="Rasinkangas P."/>
            <person name="Parkhill J."/>
            <person name="Rea M.C."/>
            <person name="O'Sullivan O."/>
            <person name="Ritari J."/>
            <person name="Douillard F.P."/>
            <person name="Paul Ross R."/>
            <person name="Yang R."/>
            <person name="Briner A.E."/>
            <person name="Felis G.E."/>
            <person name="de Vos W.M."/>
            <person name="Barrangou R."/>
            <person name="Klaenhammer T.R."/>
            <person name="Caufield P.W."/>
            <person name="Cui Y."/>
            <person name="Zhang H."/>
            <person name="O'Toole P.W."/>
        </authorList>
    </citation>
    <scope>NUCLEOTIDE SEQUENCE [LARGE SCALE GENOMIC DNA]</scope>
    <source>
        <strain evidence="18 19">DSM 18382</strain>
    </source>
</reference>
<keyword evidence="6" id="KW-0227">DNA damage</keyword>
<evidence type="ECO:0000256" key="9">
    <source>
        <dbReference type="ARBA" id="ARBA00022833"/>
    </source>
</evidence>
<dbReference type="Pfam" id="PF17755">
    <property type="entry name" value="UvrA_DNA-bind"/>
    <property type="match status" value="1"/>
</dbReference>
<comment type="similarity">
    <text evidence="14">Belongs to the ABC transporter superfamily. UvrA family.</text>
</comment>
<protein>
    <recommendedName>
        <fullName evidence="15">UvrABC system protein A</fullName>
    </recommendedName>
    <alternativeName>
        <fullName evidence="16">Excinuclease ABC subunit A</fullName>
    </alternativeName>
</protein>
<evidence type="ECO:0000256" key="2">
    <source>
        <dbReference type="ARBA" id="ARBA00022490"/>
    </source>
</evidence>
<dbReference type="InterPro" id="IPR027417">
    <property type="entry name" value="P-loop_NTPase"/>
</dbReference>
<keyword evidence="13" id="KW-0234">DNA repair</keyword>
<dbReference type="GO" id="GO:0003677">
    <property type="term" value="F:DNA binding"/>
    <property type="evidence" value="ECO:0007669"/>
    <property type="project" value="UniProtKB-KW"/>
</dbReference>
<name>A0A0R1VU47_9LACO</name>
<evidence type="ECO:0000256" key="11">
    <source>
        <dbReference type="ARBA" id="ARBA00022881"/>
    </source>
</evidence>
<comment type="subcellular location">
    <subcellularLocation>
        <location evidence="1">Cytoplasm</location>
    </subcellularLocation>
</comment>
<evidence type="ECO:0000256" key="4">
    <source>
        <dbReference type="ARBA" id="ARBA00022737"/>
    </source>
</evidence>
<feature type="domain" description="ABC transporter" evidence="17">
    <location>
        <begin position="16"/>
        <end position="497"/>
    </location>
</feature>
<dbReference type="GO" id="GO:0004518">
    <property type="term" value="F:nuclease activity"/>
    <property type="evidence" value="ECO:0007669"/>
    <property type="project" value="UniProtKB-KW"/>
</dbReference>
<accession>A0A0R1VU47</accession>
<dbReference type="Gene3D" id="3.40.50.300">
    <property type="entry name" value="P-loop containing nucleotide triphosphate hydrolases"/>
    <property type="match status" value="2"/>
</dbReference>
<keyword evidence="9" id="KW-0862">Zinc</keyword>
<evidence type="ECO:0000256" key="7">
    <source>
        <dbReference type="ARBA" id="ARBA00022769"/>
    </source>
</evidence>
<evidence type="ECO:0000259" key="17">
    <source>
        <dbReference type="PROSITE" id="PS50893"/>
    </source>
</evidence>
<dbReference type="GO" id="GO:0008270">
    <property type="term" value="F:zinc ion binding"/>
    <property type="evidence" value="ECO:0007669"/>
    <property type="project" value="UniProtKB-KW"/>
</dbReference>
<gene>
    <name evidence="18" type="ORF">FD41_GL002678</name>
</gene>
<organism evidence="18 19">
    <name type="scientific">Lentilactobacillus farraginis DSM 18382 = JCM 14108</name>
    <dbReference type="NCBI Taxonomy" id="1423743"/>
    <lineage>
        <taxon>Bacteria</taxon>
        <taxon>Bacillati</taxon>
        <taxon>Bacillota</taxon>
        <taxon>Bacilli</taxon>
        <taxon>Lactobacillales</taxon>
        <taxon>Lactobacillaceae</taxon>
        <taxon>Lentilactobacillus</taxon>
    </lineage>
</organism>
<evidence type="ECO:0000256" key="14">
    <source>
        <dbReference type="ARBA" id="ARBA00038000"/>
    </source>
</evidence>
<keyword evidence="3" id="KW-0479">Metal-binding</keyword>
<sequence length="853" mass="93260">MKSKLSKRGFHMADQSQPEQIQVIGGNVNNLKNISVNIPLHQFVAISGLSGSGKSSLAMGILYSEGARRYLDALATYTRRRISQVGRADVKEVRHIPSALALRQRPTVPGARSTVGTMTEIFNVLRLIYSRLGSPVCPNGHQVPPTIKIAEAMDKAGSEMGMITCPTCGVRFMAFSAEDFAFNSDGACQNCEGLGVTKQIDPDTLIGDETKTIREGAVAAWRIPGRNFMPIVAQAAGVRIDVPYKQLSDKEKEIVLHGKQQQFAINIPSKNGRVFHMDHALYENAYNAIEDSMATTKSEIALKRLNRFYRFFTCPVCHGTRINPDRLGQLVAGKNIAEAGRLPLGKLPAFVKEIKAWLPANMQALANNLTGELLNQLQPLLDLGLDYLTMDRPGATLSTGELQRIQLGRTLRTQTTGVLYVLDEPSVGLHPDNVSGLIKIFHQLVAQGNSVVVVDHETSIIDAADWIIEIGPGSGEQGGTIIDQGTPDQIKASHQSLIAPFLTGKGQLLTRQKATGKVFAAGAIKLKVNHRFNLNQVGVNFPINRLIAVTGFSGAGKTTLVLDGLLTAFEADLNHRSRPSYIDQFDPGRIRHIVSVDATPVGKNARSTVATYTNIMDHLRKLFASLPAAKQKHYTPSYFSYNNKQGGCPTCGGTGEISLDIQYLPDMVETCPTCGGKRFNKQVLQVKWHGLSIADVLDYDVDQAIELFKKNTAIGATLRVLQQMGLGYLHLGEATPTLSGGEAQRLKLTSNMRRSQDNTLFVFDEPSVGLHPLDVHVLLKVFSQLIDQGATVIMITHDLDLMANSDYLIDMGPRGGDQGGRIVAEGRPQELIKQPTSLTTKYLQKHFENYQNK</sequence>
<dbReference type="Gene3D" id="1.20.1580.10">
    <property type="entry name" value="ABC transporter ATPase like domain"/>
    <property type="match status" value="2"/>
</dbReference>
<dbReference type="EMBL" id="AZFY01000050">
    <property type="protein sequence ID" value="KRM09313.1"/>
    <property type="molecule type" value="Genomic_DNA"/>
</dbReference>
<dbReference type="PANTHER" id="PTHR43152">
    <property type="entry name" value="UVRABC SYSTEM PROTEIN A"/>
    <property type="match status" value="1"/>
</dbReference>
<dbReference type="GO" id="GO:0016887">
    <property type="term" value="F:ATP hydrolysis activity"/>
    <property type="evidence" value="ECO:0007669"/>
    <property type="project" value="InterPro"/>
</dbReference>
<dbReference type="PATRIC" id="fig|1423743.5.peg.2754"/>
<evidence type="ECO:0000256" key="16">
    <source>
        <dbReference type="ARBA" id="ARBA00042156"/>
    </source>
</evidence>
<dbReference type="GO" id="GO:0005737">
    <property type="term" value="C:cytoplasm"/>
    <property type="evidence" value="ECO:0007669"/>
    <property type="project" value="UniProtKB-SubCell"/>
</dbReference>
<keyword evidence="7" id="KW-0228">DNA excision</keyword>
<evidence type="ECO:0000256" key="15">
    <source>
        <dbReference type="ARBA" id="ARBA00039316"/>
    </source>
</evidence>
<keyword evidence="19" id="KW-1185">Reference proteome</keyword>
<evidence type="ECO:0000313" key="18">
    <source>
        <dbReference type="EMBL" id="KRM09313.1"/>
    </source>
</evidence>
<proteinExistence type="inferred from homology"/>
<evidence type="ECO:0000256" key="5">
    <source>
        <dbReference type="ARBA" id="ARBA00022741"/>
    </source>
</evidence>
<evidence type="ECO:0000256" key="3">
    <source>
        <dbReference type="ARBA" id="ARBA00022723"/>
    </source>
</evidence>
<dbReference type="InterPro" id="IPR003439">
    <property type="entry name" value="ABC_transporter-like_ATP-bd"/>
</dbReference>
<keyword evidence="12" id="KW-0238">DNA-binding</keyword>
<dbReference type="PROSITE" id="PS50893">
    <property type="entry name" value="ABC_TRANSPORTER_2"/>
    <property type="match status" value="2"/>
</dbReference>
<evidence type="ECO:0000256" key="10">
    <source>
        <dbReference type="ARBA" id="ARBA00022840"/>
    </source>
</evidence>
<dbReference type="Gene3D" id="1.10.8.280">
    <property type="entry name" value="ABC transporter ATPase domain-like"/>
    <property type="match status" value="1"/>
</dbReference>
<keyword evidence="4" id="KW-0677">Repeat</keyword>
<evidence type="ECO:0000256" key="8">
    <source>
        <dbReference type="ARBA" id="ARBA00022771"/>
    </source>
</evidence>
<dbReference type="InterPro" id="IPR041552">
    <property type="entry name" value="UvrA_DNA-bd"/>
</dbReference>
<keyword evidence="5" id="KW-0547">Nucleotide-binding</keyword>
<keyword evidence="2" id="KW-0963">Cytoplasm</keyword>
<dbReference type="PANTHER" id="PTHR43152:SF1">
    <property type="entry name" value="UVRA PROTEIN"/>
    <property type="match status" value="1"/>
</dbReference>
<keyword evidence="10" id="KW-0067">ATP-binding</keyword>
<evidence type="ECO:0000256" key="13">
    <source>
        <dbReference type="ARBA" id="ARBA00023204"/>
    </source>
</evidence>